<comment type="subcellular location">
    <subcellularLocation>
        <location evidence="1">Secreted</location>
    </subcellularLocation>
</comment>
<protein>
    <recommendedName>
        <fullName evidence="10">BPTI/Kunitz inhibitor domain-containing protein</fullName>
    </recommendedName>
</protein>
<evidence type="ECO:0008006" key="10">
    <source>
        <dbReference type="Google" id="ProtNLM"/>
    </source>
</evidence>
<dbReference type="InterPro" id="IPR051388">
    <property type="entry name" value="Serpin_venom_toxin"/>
</dbReference>
<feature type="domain" description="BPTI/Kunitz inhibitor" evidence="7">
    <location>
        <begin position="82"/>
        <end position="132"/>
    </location>
</feature>
<dbReference type="InterPro" id="IPR036645">
    <property type="entry name" value="Elafin-like_sf"/>
</dbReference>
<name>A0A8C2XVI8_CAPHI</name>
<evidence type="ECO:0000256" key="2">
    <source>
        <dbReference type="ARBA" id="ARBA00022525"/>
    </source>
</evidence>
<dbReference type="InterPro" id="IPR002223">
    <property type="entry name" value="Kunitz_BPTI"/>
</dbReference>
<dbReference type="Pfam" id="PF00014">
    <property type="entry name" value="Kunitz_BPTI"/>
    <property type="match status" value="1"/>
</dbReference>
<sequence>MSKVKGNSPDSSELPWVWRRVGTVTVRLIVVSLSLERCPRIQSNCEFKERDECSKNKKCPKHEKCCFFSCGRKCINLQQDICSMPKEAGPCMALFHRWWYDKTNNTCSSFIYGGCRGNNNNFQSQAVCQSACSTKGESQGPQSLIFARVTLAGGRVGVLLGPFQDSCILDRPGEDQELTSSDQQVRMNLAEGAMMACWKTEVGRGRGCGSKLASIRSRRGCRHGEVLREITGHSA</sequence>
<keyword evidence="3" id="KW-0646">Protease inhibitor</keyword>
<dbReference type="PRINTS" id="PR00759">
    <property type="entry name" value="BASICPTASE"/>
</dbReference>
<dbReference type="CDD" id="cd22611">
    <property type="entry name" value="Kunitz_eppin"/>
    <property type="match status" value="1"/>
</dbReference>
<dbReference type="Gene3D" id="4.10.410.10">
    <property type="entry name" value="Pancreatic trypsin inhibitor Kunitz domain"/>
    <property type="match status" value="1"/>
</dbReference>
<evidence type="ECO:0000313" key="9">
    <source>
        <dbReference type="Ensembl" id="ENSCHIP00010026097.1"/>
    </source>
</evidence>
<keyword evidence="2" id="KW-0964">Secreted</keyword>
<proteinExistence type="predicted"/>
<evidence type="ECO:0000259" key="8">
    <source>
        <dbReference type="PROSITE" id="PS51390"/>
    </source>
</evidence>
<dbReference type="FunFam" id="4.10.75.10:FF:000004">
    <property type="entry name" value="WAP four-disulfide core domain 6A"/>
    <property type="match status" value="1"/>
</dbReference>
<dbReference type="PANTHER" id="PTHR46751:SF2">
    <property type="entry name" value="EPPIN"/>
    <property type="match status" value="1"/>
</dbReference>
<dbReference type="Pfam" id="PF00095">
    <property type="entry name" value="WAP"/>
    <property type="match status" value="1"/>
</dbReference>
<evidence type="ECO:0000256" key="3">
    <source>
        <dbReference type="ARBA" id="ARBA00022690"/>
    </source>
</evidence>
<dbReference type="AlphaFoldDB" id="A0A8C2XVI8"/>
<dbReference type="Gene3D" id="4.10.75.10">
    <property type="entry name" value="Elafin-like"/>
    <property type="match status" value="1"/>
</dbReference>
<dbReference type="SUPFAM" id="SSF57362">
    <property type="entry name" value="BPTI-like"/>
    <property type="match status" value="1"/>
</dbReference>
<dbReference type="PANTHER" id="PTHR46751">
    <property type="entry name" value="EPPIN"/>
    <property type="match status" value="1"/>
</dbReference>
<dbReference type="InterPro" id="IPR020901">
    <property type="entry name" value="Prtase_inh_Kunz-CS"/>
</dbReference>
<evidence type="ECO:0000256" key="4">
    <source>
        <dbReference type="ARBA" id="ARBA00022729"/>
    </source>
</evidence>
<dbReference type="PROSITE" id="PS00280">
    <property type="entry name" value="BPTI_KUNITZ_1"/>
    <property type="match status" value="1"/>
</dbReference>
<reference evidence="9" key="1">
    <citation type="submission" date="2019-03" db="EMBL/GenBank/DDBJ databases">
        <title>Genome sequencing and reference-guided assembly of Black Bengal Goat (Capra hircus).</title>
        <authorList>
            <person name="Siddiki A.Z."/>
            <person name="Baten A."/>
            <person name="Billah M."/>
            <person name="Alam M.A.U."/>
            <person name="Shawrob K.S.M."/>
            <person name="Saha S."/>
            <person name="Chowdhury M."/>
            <person name="Rahman A.H."/>
            <person name="Stear M."/>
            <person name="Miah G."/>
            <person name="Das G.B."/>
            <person name="Hossain M.M."/>
            <person name="Kumkum M."/>
            <person name="Islam M.S."/>
            <person name="Mollah A.M."/>
            <person name="Ahsan A."/>
            <person name="Tusar F."/>
            <person name="Khan M.K.I."/>
        </authorList>
    </citation>
    <scope>NUCLEOTIDE SEQUENCE [LARGE SCALE GENOMIC DNA]</scope>
</reference>
<evidence type="ECO:0000256" key="5">
    <source>
        <dbReference type="ARBA" id="ARBA00022900"/>
    </source>
</evidence>
<dbReference type="FunFam" id="4.10.410.10:FF:000015">
    <property type="entry name" value="WAP four-disulfide core domain 6A"/>
    <property type="match status" value="1"/>
</dbReference>
<keyword evidence="5" id="KW-0722">Serine protease inhibitor</keyword>
<reference evidence="9" key="2">
    <citation type="submission" date="2025-08" db="UniProtKB">
        <authorList>
            <consortium name="Ensembl"/>
        </authorList>
    </citation>
    <scope>IDENTIFICATION</scope>
</reference>
<dbReference type="PROSITE" id="PS50279">
    <property type="entry name" value="BPTI_KUNITZ_2"/>
    <property type="match status" value="1"/>
</dbReference>
<dbReference type="SUPFAM" id="SSF57256">
    <property type="entry name" value="Elafin-like"/>
    <property type="match status" value="1"/>
</dbReference>
<evidence type="ECO:0000259" key="7">
    <source>
        <dbReference type="PROSITE" id="PS50279"/>
    </source>
</evidence>
<keyword evidence="4" id="KW-0732">Signal</keyword>
<evidence type="ECO:0000256" key="1">
    <source>
        <dbReference type="ARBA" id="ARBA00004613"/>
    </source>
</evidence>
<dbReference type="InterPro" id="IPR036880">
    <property type="entry name" value="Kunitz_BPTI_sf"/>
</dbReference>
<dbReference type="GO" id="GO:0005615">
    <property type="term" value="C:extracellular space"/>
    <property type="evidence" value="ECO:0007669"/>
    <property type="project" value="TreeGrafter"/>
</dbReference>
<keyword evidence="6" id="KW-1015">Disulfide bond</keyword>
<dbReference type="GO" id="GO:0004867">
    <property type="term" value="F:serine-type endopeptidase inhibitor activity"/>
    <property type="evidence" value="ECO:0007669"/>
    <property type="project" value="UniProtKB-KW"/>
</dbReference>
<dbReference type="Ensembl" id="ENSCHIT00010036834.1">
    <property type="protein sequence ID" value="ENSCHIP00010026097.1"/>
    <property type="gene ID" value="ENSCHIG00010019361.1"/>
</dbReference>
<evidence type="ECO:0000256" key="6">
    <source>
        <dbReference type="ARBA" id="ARBA00023157"/>
    </source>
</evidence>
<dbReference type="InterPro" id="IPR008197">
    <property type="entry name" value="WAP_dom"/>
</dbReference>
<dbReference type="SMART" id="SM00131">
    <property type="entry name" value="KU"/>
    <property type="match status" value="1"/>
</dbReference>
<feature type="domain" description="WAP" evidence="8">
    <location>
        <begin position="30"/>
        <end position="78"/>
    </location>
</feature>
<organism evidence="9">
    <name type="scientific">Capra hircus</name>
    <name type="common">Goat</name>
    <dbReference type="NCBI Taxonomy" id="9925"/>
    <lineage>
        <taxon>Eukaryota</taxon>
        <taxon>Metazoa</taxon>
        <taxon>Chordata</taxon>
        <taxon>Craniata</taxon>
        <taxon>Vertebrata</taxon>
        <taxon>Euteleostomi</taxon>
        <taxon>Mammalia</taxon>
        <taxon>Eutheria</taxon>
        <taxon>Laurasiatheria</taxon>
        <taxon>Artiodactyla</taxon>
        <taxon>Ruminantia</taxon>
        <taxon>Pecora</taxon>
        <taxon>Bovidae</taxon>
        <taxon>Caprinae</taxon>
        <taxon>Capra</taxon>
    </lineage>
</organism>
<dbReference type="PROSITE" id="PS51390">
    <property type="entry name" value="WAP"/>
    <property type="match status" value="1"/>
</dbReference>
<accession>A0A8C2XVI8</accession>